<keyword evidence="2" id="KW-1185">Reference proteome</keyword>
<protein>
    <submittedName>
        <fullName evidence="1">Uncharacterized protein</fullName>
    </submittedName>
</protein>
<reference evidence="1" key="1">
    <citation type="submission" date="2020-11" db="EMBL/GenBank/DDBJ databases">
        <authorList>
            <consortium name="DOE Joint Genome Institute"/>
            <person name="Ahrendt S."/>
            <person name="Riley R."/>
            <person name="Andreopoulos W."/>
            <person name="Labutti K."/>
            <person name="Pangilinan J."/>
            <person name="Ruiz-Duenas F.J."/>
            <person name="Barrasa J.M."/>
            <person name="Sanchez-Garcia M."/>
            <person name="Camarero S."/>
            <person name="Miyauchi S."/>
            <person name="Serrano A."/>
            <person name="Linde D."/>
            <person name="Babiker R."/>
            <person name="Drula E."/>
            <person name="Ayuso-Fernandez I."/>
            <person name="Pacheco R."/>
            <person name="Padilla G."/>
            <person name="Ferreira P."/>
            <person name="Barriuso J."/>
            <person name="Kellner H."/>
            <person name="Castanera R."/>
            <person name="Alfaro M."/>
            <person name="Ramirez L."/>
            <person name="Pisabarro A.G."/>
            <person name="Kuo A."/>
            <person name="Tritt A."/>
            <person name="Lipzen A."/>
            <person name="He G."/>
            <person name="Yan M."/>
            <person name="Ng V."/>
            <person name="Cullen D."/>
            <person name="Martin F."/>
            <person name="Rosso M.-N."/>
            <person name="Henrissat B."/>
            <person name="Hibbett D."/>
            <person name="Martinez A.T."/>
            <person name="Grigoriev I.V."/>
        </authorList>
    </citation>
    <scope>NUCLEOTIDE SEQUENCE</scope>
    <source>
        <strain evidence="1">CBS 247.69</strain>
    </source>
</reference>
<dbReference type="Proteomes" id="UP000807353">
    <property type="component" value="Unassembled WGS sequence"/>
</dbReference>
<dbReference type="EMBL" id="MU150422">
    <property type="protein sequence ID" value="KAF9456484.1"/>
    <property type="molecule type" value="Genomic_DNA"/>
</dbReference>
<dbReference type="AlphaFoldDB" id="A0A9P5XT19"/>
<name>A0A9P5XT19_9AGAR</name>
<gene>
    <name evidence="1" type="ORF">BDZ94DRAFT_1275476</name>
</gene>
<organism evidence="1 2">
    <name type="scientific">Collybia nuda</name>
    <dbReference type="NCBI Taxonomy" id="64659"/>
    <lineage>
        <taxon>Eukaryota</taxon>
        <taxon>Fungi</taxon>
        <taxon>Dikarya</taxon>
        <taxon>Basidiomycota</taxon>
        <taxon>Agaricomycotina</taxon>
        <taxon>Agaricomycetes</taxon>
        <taxon>Agaricomycetidae</taxon>
        <taxon>Agaricales</taxon>
        <taxon>Tricholomatineae</taxon>
        <taxon>Clitocybaceae</taxon>
        <taxon>Collybia</taxon>
    </lineage>
</organism>
<evidence type="ECO:0000313" key="2">
    <source>
        <dbReference type="Proteomes" id="UP000807353"/>
    </source>
</evidence>
<accession>A0A9P5XT19</accession>
<comment type="caution">
    <text evidence="1">The sequence shown here is derived from an EMBL/GenBank/DDBJ whole genome shotgun (WGS) entry which is preliminary data.</text>
</comment>
<proteinExistence type="predicted"/>
<evidence type="ECO:0000313" key="1">
    <source>
        <dbReference type="EMBL" id="KAF9456484.1"/>
    </source>
</evidence>
<sequence length="70" mass="8177">MVLSLLTMYSQWYSIYLSCNYHAQHYRWAIGEPRTSHRLVRYGMHSHLISPVPSPALALIFNIYKGPLLL</sequence>